<dbReference type="InterPro" id="IPR047718">
    <property type="entry name" value="RsbA-like_anti_sig"/>
</dbReference>
<keyword evidence="5" id="KW-1185">Reference proteome</keyword>
<dbReference type="CDD" id="cd16936">
    <property type="entry name" value="HATPase_RsbW-like"/>
    <property type="match status" value="1"/>
</dbReference>
<dbReference type="EMBL" id="FRCS01000005">
    <property type="protein sequence ID" value="SHN34794.1"/>
    <property type="molecule type" value="Genomic_DNA"/>
</dbReference>
<evidence type="ECO:0000259" key="3">
    <source>
        <dbReference type="Pfam" id="PF14417"/>
    </source>
</evidence>
<dbReference type="InterPro" id="IPR050267">
    <property type="entry name" value="Anti-sigma-factor_SerPK"/>
</dbReference>
<dbReference type="NCBIfam" id="NF041045">
    <property type="entry name" value="RsbA_anti_sig"/>
    <property type="match status" value="1"/>
</dbReference>
<dbReference type="PANTHER" id="PTHR35526">
    <property type="entry name" value="ANTI-SIGMA-F FACTOR RSBW-RELATED"/>
    <property type="match status" value="1"/>
</dbReference>
<gene>
    <name evidence="4" type="ORF">SAMN05443668_105309</name>
</gene>
<dbReference type="Pfam" id="PF14417">
    <property type="entry name" value="MEDS"/>
    <property type="match status" value="1"/>
</dbReference>
<dbReference type="InterPro" id="IPR036890">
    <property type="entry name" value="HATPase_C_sf"/>
</dbReference>
<keyword evidence="4" id="KW-0418">Kinase</keyword>
<dbReference type="InterPro" id="IPR025847">
    <property type="entry name" value="MEDS_domain"/>
</dbReference>
<keyword evidence="1" id="KW-0723">Serine/threonine-protein kinase</keyword>
<accession>A0A1M7QSP4</accession>
<evidence type="ECO:0000256" key="1">
    <source>
        <dbReference type="ARBA" id="ARBA00022527"/>
    </source>
</evidence>
<evidence type="ECO:0000313" key="4">
    <source>
        <dbReference type="EMBL" id="SHN34794.1"/>
    </source>
</evidence>
<evidence type="ECO:0000313" key="5">
    <source>
        <dbReference type="Proteomes" id="UP000184440"/>
    </source>
</evidence>
<reference evidence="4 5" key="1">
    <citation type="submission" date="2016-11" db="EMBL/GenBank/DDBJ databases">
        <authorList>
            <person name="Jaros S."/>
            <person name="Januszkiewicz K."/>
            <person name="Wedrychowicz H."/>
        </authorList>
    </citation>
    <scope>NUCLEOTIDE SEQUENCE [LARGE SCALE GENOMIC DNA]</scope>
    <source>
        <strain evidence="4 5">DSM 46144</strain>
    </source>
</reference>
<dbReference type="Proteomes" id="UP000184440">
    <property type="component" value="Unassembled WGS sequence"/>
</dbReference>
<protein>
    <submittedName>
        <fullName evidence="4">Anti-sigma regulatory factor (Ser/Thr protein kinase)</fullName>
    </submittedName>
</protein>
<dbReference type="Gene3D" id="3.30.565.10">
    <property type="entry name" value="Histidine kinase-like ATPase, C-terminal domain"/>
    <property type="match status" value="1"/>
</dbReference>
<feature type="domain" description="MEDS" evidence="3">
    <location>
        <begin position="20"/>
        <end position="160"/>
    </location>
</feature>
<dbReference type="AlphaFoldDB" id="A0A1M7QSP4"/>
<name>A0A1M7QSP4_9ACTN</name>
<dbReference type="PANTHER" id="PTHR35526:SF3">
    <property type="entry name" value="ANTI-SIGMA-F FACTOR RSBW"/>
    <property type="match status" value="1"/>
</dbReference>
<evidence type="ECO:0000259" key="2">
    <source>
        <dbReference type="Pfam" id="PF13581"/>
    </source>
</evidence>
<dbReference type="Pfam" id="PF13581">
    <property type="entry name" value="HATPase_c_2"/>
    <property type="match status" value="1"/>
</dbReference>
<feature type="domain" description="Histidine kinase/HSP90-like ATPase" evidence="2">
    <location>
        <begin position="204"/>
        <end position="314"/>
    </location>
</feature>
<dbReference type="STRING" id="134849.SAMN05443668_105309"/>
<organism evidence="4 5">
    <name type="scientific">Cryptosporangium aurantiacum</name>
    <dbReference type="NCBI Taxonomy" id="134849"/>
    <lineage>
        <taxon>Bacteria</taxon>
        <taxon>Bacillati</taxon>
        <taxon>Actinomycetota</taxon>
        <taxon>Actinomycetes</taxon>
        <taxon>Cryptosporangiales</taxon>
        <taxon>Cryptosporangiaceae</taxon>
        <taxon>Cryptosporangium</taxon>
    </lineage>
</organism>
<dbReference type="GO" id="GO:0004674">
    <property type="term" value="F:protein serine/threonine kinase activity"/>
    <property type="evidence" value="ECO:0007669"/>
    <property type="project" value="UniProtKB-KW"/>
</dbReference>
<keyword evidence="4" id="KW-0808">Transferase</keyword>
<dbReference type="RefSeq" id="WP_073258890.1">
    <property type="nucleotide sequence ID" value="NZ_FRCS01000005.1"/>
</dbReference>
<proteinExistence type="predicted"/>
<dbReference type="InterPro" id="IPR003594">
    <property type="entry name" value="HATPase_dom"/>
</dbReference>
<sequence>MTAAQIDGDPPPGAGPLLGHHALVYSSEDDFLRCALEYVRRGIEQDDAVIVATPRAAELTAALGSLADRVEVVDERFWHRVPAWTIGGYARRAERSARGGHRLRVLTELRWDDPETRPDWESYEAVVNTALAGLPVDLCCAYDTTAVDGDVLDTAHRTHPSTIGAAGVEASASYVPAADFLAARPPRRRLAVPSDAMRLEFGAAEIPAVRQATLGWARAAGMAEDAAQEFLIAIYEIASNAVEHGGGRGVGRFWANDGRLCCDVWSAEPIVNSLIAGYRPPGTAQERGRGLWLARQICERVTIWNENGATVQLVRSIASD</sequence>